<sequence length="487" mass="55024">MKPDTARLDLQEPVQTVRDIVAPYFDRDFYVHLYRDVAEIGTDPLDHYVTEGWREGRDPSPFFSTTYYLAQNPDVQASGVNPYWHFIVAGQAEGRTGCPTKNSPLSRKAAEFIVDGVWPDRRSDEFSANSVTSAMTVHGCPERADNVLEAPIPSYFTLDVSSHCNLKCPYCATGCGQVPMDERGYITDQDFEIIFDKIKPYARIVDLFNWGEPFMHKGILGIVEKFSLAGIRTQISSNLSVRLFSQPELERIVLSGLHSLLASIDGVTQQAYEAYRKNGSVSLALRNLENIRKTRSRLNSKTPKLTWAYYLNRHNETEIEAAKRMAAEMGVDIWFKELSCPEDFQTTLLKRKPDIVASPPNADQLWLPRANPGLGSLVLDKRLPSVCNVCRMPFEVMTINFNGDVYPCTTVTGEKFRVGNLLEESVPAIWAKMRINRKQLLHTDVAEEQSHCWQCVHFPKPRNNRVLTEALEMSAVESIASMTSQAD</sequence>
<dbReference type="SFLD" id="SFLDG01067">
    <property type="entry name" value="SPASM/twitch_domain_containing"/>
    <property type="match status" value="1"/>
</dbReference>
<dbReference type="Gene3D" id="3.20.20.70">
    <property type="entry name" value="Aldolase class I"/>
    <property type="match status" value="1"/>
</dbReference>
<dbReference type="PANTHER" id="PTHR11228">
    <property type="entry name" value="RADICAL SAM DOMAIN PROTEIN"/>
    <property type="match status" value="1"/>
</dbReference>
<keyword evidence="3" id="KW-0479">Metal-binding</keyword>
<dbReference type="CDD" id="cd01335">
    <property type="entry name" value="Radical_SAM"/>
    <property type="match status" value="1"/>
</dbReference>
<dbReference type="NCBIfam" id="TIGR04085">
    <property type="entry name" value="rSAM_more_4Fe4S"/>
    <property type="match status" value="1"/>
</dbReference>
<comment type="caution">
    <text evidence="8">The sequence shown here is derived from an EMBL/GenBank/DDBJ whole genome shotgun (WGS) entry which is preliminary data.</text>
</comment>
<evidence type="ECO:0000259" key="7">
    <source>
        <dbReference type="Pfam" id="PF13186"/>
    </source>
</evidence>
<protein>
    <submittedName>
        <fullName evidence="8">SPASM domain-containing protein</fullName>
    </submittedName>
</protein>
<accession>A0A6B2NQA8</accession>
<dbReference type="AlphaFoldDB" id="A0A6B2NQA8"/>
<dbReference type="CDD" id="cd21109">
    <property type="entry name" value="SPASM"/>
    <property type="match status" value="1"/>
</dbReference>
<feature type="domain" description="Radical SAM core" evidence="6">
    <location>
        <begin position="161"/>
        <end position="294"/>
    </location>
</feature>
<reference evidence="8" key="1">
    <citation type="submission" date="2020-02" db="EMBL/GenBank/DDBJ databases">
        <title>Delineation of the pyrene-degrading pathway in Roseobacter clade bacteria by genomic analysis.</title>
        <authorList>
            <person name="Zhou H."/>
            <person name="Wang H."/>
        </authorList>
    </citation>
    <scope>NUCLEOTIDE SEQUENCE</scope>
    <source>
        <strain evidence="8">PrR005</strain>
    </source>
</reference>
<dbReference type="InterPro" id="IPR050377">
    <property type="entry name" value="Radical_SAM_PqqE_MftC-like"/>
</dbReference>
<keyword evidence="4" id="KW-0408">Iron</keyword>
<dbReference type="GO" id="GO:0051536">
    <property type="term" value="F:iron-sulfur cluster binding"/>
    <property type="evidence" value="ECO:0007669"/>
    <property type="project" value="UniProtKB-KW"/>
</dbReference>
<evidence type="ECO:0000256" key="2">
    <source>
        <dbReference type="ARBA" id="ARBA00022691"/>
    </source>
</evidence>
<feature type="domain" description="4Fe4S-binding SPASM" evidence="7">
    <location>
        <begin position="390"/>
        <end position="455"/>
    </location>
</feature>
<dbReference type="GO" id="GO:0046872">
    <property type="term" value="F:metal ion binding"/>
    <property type="evidence" value="ECO:0007669"/>
    <property type="project" value="UniProtKB-KW"/>
</dbReference>
<proteinExistence type="predicted"/>
<dbReference type="PANTHER" id="PTHR11228:SF7">
    <property type="entry name" value="PQQA PEPTIDE CYCLASE"/>
    <property type="match status" value="1"/>
</dbReference>
<evidence type="ECO:0000259" key="6">
    <source>
        <dbReference type="Pfam" id="PF04055"/>
    </source>
</evidence>
<dbReference type="GO" id="GO:0003824">
    <property type="term" value="F:catalytic activity"/>
    <property type="evidence" value="ECO:0007669"/>
    <property type="project" value="InterPro"/>
</dbReference>
<gene>
    <name evidence="8" type="ORF">G0P99_11410</name>
</gene>
<evidence type="ECO:0000256" key="4">
    <source>
        <dbReference type="ARBA" id="ARBA00023004"/>
    </source>
</evidence>
<comment type="cofactor">
    <cofactor evidence="1">
        <name>[4Fe-4S] cluster</name>
        <dbReference type="ChEBI" id="CHEBI:49883"/>
    </cofactor>
</comment>
<organism evidence="8">
    <name type="scientific">Ruegeria sp. PrR005</name>
    <dbReference type="NCBI Taxonomy" id="2706882"/>
    <lineage>
        <taxon>Bacteria</taxon>
        <taxon>Pseudomonadati</taxon>
        <taxon>Pseudomonadota</taxon>
        <taxon>Alphaproteobacteria</taxon>
        <taxon>Rhodobacterales</taxon>
        <taxon>Roseobacteraceae</taxon>
        <taxon>Ruegeria</taxon>
    </lineage>
</organism>
<evidence type="ECO:0000313" key="8">
    <source>
        <dbReference type="EMBL" id="NDW45568.1"/>
    </source>
</evidence>
<dbReference type="SFLD" id="SFLDS00029">
    <property type="entry name" value="Radical_SAM"/>
    <property type="match status" value="1"/>
</dbReference>
<evidence type="ECO:0000256" key="1">
    <source>
        <dbReference type="ARBA" id="ARBA00001966"/>
    </source>
</evidence>
<dbReference type="RefSeq" id="WP_164129851.1">
    <property type="nucleotide sequence ID" value="NZ_JAAGOX010000016.1"/>
</dbReference>
<evidence type="ECO:0000256" key="5">
    <source>
        <dbReference type="ARBA" id="ARBA00023014"/>
    </source>
</evidence>
<keyword evidence="2" id="KW-0949">S-adenosyl-L-methionine</keyword>
<name>A0A6B2NQA8_9RHOB</name>
<dbReference type="Pfam" id="PF04055">
    <property type="entry name" value="Radical_SAM"/>
    <property type="match status" value="1"/>
</dbReference>
<dbReference type="Pfam" id="PF13186">
    <property type="entry name" value="SPASM"/>
    <property type="match status" value="1"/>
</dbReference>
<dbReference type="InterPro" id="IPR058240">
    <property type="entry name" value="rSAM_sf"/>
</dbReference>
<dbReference type="EMBL" id="JAAGOX010000016">
    <property type="protein sequence ID" value="NDW45568.1"/>
    <property type="molecule type" value="Genomic_DNA"/>
</dbReference>
<dbReference type="InterPro" id="IPR007197">
    <property type="entry name" value="rSAM"/>
</dbReference>
<evidence type="ECO:0000256" key="3">
    <source>
        <dbReference type="ARBA" id="ARBA00022723"/>
    </source>
</evidence>
<keyword evidence="5" id="KW-0411">Iron-sulfur</keyword>
<dbReference type="SUPFAM" id="SSF102114">
    <property type="entry name" value="Radical SAM enzymes"/>
    <property type="match status" value="1"/>
</dbReference>
<dbReference type="InterPro" id="IPR013785">
    <property type="entry name" value="Aldolase_TIM"/>
</dbReference>
<dbReference type="InterPro" id="IPR023885">
    <property type="entry name" value="4Fe4S-binding_SPASM_dom"/>
</dbReference>